<comment type="caution">
    <text evidence="6">The sequence shown here is derived from an EMBL/GenBank/DDBJ whole genome shotgun (WGS) entry which is preliminary data.</text>
</comment>
<dbReference type="GO" id="GO:0016887">
    <property type="term" value="F:ATP hydrolysis activity"/>
    <property type="evidence" value="ECO:0007669"/>
    <property type="project" value="InterPro"/>
</dbReference>
<dbReference type="InterPro" id="IPR017871">
    <property type="entry name" value="ABC_transporter-like_CS"/>
</dbReference>
<evidence type="ECO:0000256" key="2">
    <source>
        <dbReference type="ARBA" id="ARBA00022741"/>
    </source>
</evidence>
<feature type="compositionally biased region" description="Basic and acidic residues" evidence="4">
    <location>
        <begin position="253"/>
        <end position="267"/>
    </location>
</feature>
<evidence type="ECO:0000256" key="1">
    <source>
        <dbReference type="ARBA" id="ARBA00022737"/>
    </source>
</evidence>
<dbReference type="InterPro" id="IPR003439">
    <property type="entry name" value="ABC_transporter-like_ATP-bd"/>
</dbReference>
<dbReference type="InterPro" id="IPR003593">
    <property type="entry name" value="AAA+_ATPase"/>
</dbReference>
<feature type="domain" description="ABC transporter" evidence="5">
    <location>
        <begin position="4"/>
        <end position="237"/>
    </location>
</feature>
<dbReference type="GO" id="GO:0005524">
    <property type="term" value="F:ATP binding"/>
    <property type="evidence" value="ECO:0007669"/>
    <property type="project" value="UniProtKB-KW"/>
</dbReference>
<accession>A0A2S3R8L7</accession>
<evidence type="ECO:0000313" key="7">
    <source>
        <dbReference type="Proteomes" id="UP000237466"/>
    </source>
</evidence>
<dbReference type="Proteomes" id="UP000237466">
    <property type="component" value="Unassembled WGS sequence"/>
</dbReference>
<evidence type="ECO:0000256" key="4">
    <source>
        <dbReference type="SAM" id="MobiDB-lite"/>
    </source>
</evidence>
<name>A0A2S3R8L7_VIBVL</name>
<dbReference type="EMBL" id="PDGH01000017">
    <property type="protein sequence ID" value="POB50019.1"/>
    <property type="molecule type" value="Genomic_DNA"/>
</dbReference>
<dbReference type="Gene3D" id="3.40.50.300">
    <property type="entry name" value="P-loop containing nucleotide triphosphate hydrolases"/>
    <property type="match status" value="2"/>
</dbReference>
<dbReference type="InterPro" id="IPR027417">
    <property type="entry name" value="P-loop_NTPase"/>
</dbReference>
<dbReference type="PROSITE" id="PS00211">
    <property type="entry name" value="ABC_TRANSPORTER_1"/>
    <property type="match status" value="1"/>
</dbReference>
<feature type="region of interest" description="Disordered" evidence="4">
    <location>
        <begin position="253"/>
        <end position="292"/>
    </location>
</feature>
<dbReference type="AlphaFoldDB" id="A0A2S3R8L7"/>
<evidence type="ECO:0000259" key="5">
    <source>
        <dbReference type="PROSITE" id="PS50893"/>
    </source>
</evidence>
<dbReference type="SMART" id="SM00382">
    <property type="entry name" value="AAA"/>
    <property type="match status" value="2"/>
</dbReference>
<sequence length="522" mass="59277">MPVIHAQQLSYQLNSGEWLFHHLDFQLAEGRTALVGRNGVGKSVLLQLLVGQRAPTSGHVVAHGRIGYYSQQASDQKPQGSIAQYFGVSQKLNALKQIEKGSVDPRHFEQLEEDWQIEHTTQALLDELRITQPLDASCQQLSGGQLAMLTLKRLFLADNEVLILDEPSNHLDHIGKQWLIEQMRLESRPILLVSHDRALLMAVDRVVRLTSEGLHWFDGHYAQYQQQWQAQQEAVTRKLNHLQREQKAIQREIQKSKEKAQKRESQGKKKRASGSQPKILTDGMKNSAENSRASANIKVQNQLKRNQHLQHNLKQKLVLEEEPKLYLSETHEHKKRTLLNVTDYRTQGLTHTPLSFQLKQGERCRLFGANGVGKSRLLKALTGLHEEYSGEICRYAPAVYLDQHYQIINLQLSLLENLTHFCSGITSNEARLLLAGIGFRRDSVDRQAAHLSGGEKMKLAMLMVSHVPNQPLLLLDEPDNHLDLESKQALAHALAHYQGALILVSHDDHFVAEAQITRSWHL</sequence>
<organism evidence="6 7">
    <name type="scientific">Vibrio vulnificus</name>
    <dbReference type="NCBI Taxonomy" id="672"/>
    <lineage>
        <taxon>Bacteria</taxon>
        <taxon>Pseudomonadati</taxon>
        <taxon>Pseudomonadota</taxon>
        <taxon>Gammaproteobacteria</taxon>
        <taxon>Vibrionales</taxon>
        <taxon>Vibrionaceae</taxon>
        <taxon>Vibrio</taxon>
    </lineage>
</organism>
<proteinExistence type="predicted"/>
<keyword evidence="2" id="KW-0547">Nucleotide-binding</keyword>
<dbReference type="RefSeq" id="WP_103199619.1">
    <property type="nucleotide sequence ID" value="NZ_JASMUA010000001.1"/>
</dbReference>
<keyword evidence="3 6" id="KW-0067">ATP-binding</keyword>
<protein>
    <submittedName>
        <fullName evidence="6">ABC transporter ATP-binding protein</fullName>
    </submittedName>
</protein>
<dbReference type="PANTHER" id="PTHR19211">
    <property type="entry name" value="ATP-BINDING TRANSPORT PROTEIN-RELATED"/>
    <property type="match status" value="1"/>
</dbReference>
<evidence type="ECO:0000313" key="6">
    <source>
        <dbReference type="EMBL" id="POB50019.1"/>
    </source>
</evidence>
<dbReference type="SUPFAM" id="SSF52540">
    <property type="entry name" value="P-loop containing nucleoside triphosphate hydrolases"/>
    <property type="match status" value="2"/>
</dbReference>
<dbReference type="PROSITE" id="PS50893">
    <property type="entry name" value="ABC_TRANSPORTER_2"/>
    <property type="match status" value="1"/>
</dbReference>
<dbReference type="Pfam" id="PF00005">
    <property type="entry name" value="ABC_tran"/>
    <property type="match status" value="2"/>
</dbReference>
<keyword evidence="1" id="KW-0677">Repeat</keyword>
<evidence type="ECO:0000256" key="3">
    <source>
        <dbReference type="ARBA" id="ARBA00022840"/>
    </source>
</evidence>
<dbReference type="PANTHER" id="PTHR19211:SF6">
    <property type="entry name" value="BLL7188 PROTEIN"/>
    <property type="match status" value="1"/>
</dbReference>
<dbReference type="InterPro" id="IPR050611">
    <property type="entry name" value="ABCF"/>
</dbReference>
<gene>
    <name evidence="6" type="ORF">CRN52_01040</name>
</gene>
<reference evidence="6 7" key="1">
    <citation type="journal article" date="2018" name="Front. Microbiol.">
        <title>Phylogeny of Vibrio vulnificus from the Analysis of the Core-Genome: Implications for Intra-Species Taxonomy.</title>
        <authorList>
            <person name="Roig F.J."/>
            <person name="Gonzalez-Candelas F."/>
            <person name="Sanjuan E."/>
            <person name="Fouz B."/>
            <person name="Feil E.J."/>
            <person name="Llorens C."/>
            <person name="Baker-Austin C."/>
            <person name="Oliver J.D."/>
            <person name="Danin-Poleg Y."/>
            <person name="Gibas C.J."/>
            <person name="Kashi Y."/>
            <person name="Gulig P.A."/>
            <person name="Morrison S.S."/>
            <person name="Amaro C."/>
        </authorList>
    </citation>
    <scope>NUCLEOTIDE SEQUENCE [LARGE SCALE GENOMIC DNA]</scope>
    <source>
        <strain evidence="6 7">CECT4608</strain>
    </source>
</reference>